<dbReference type="InterPro" id="IPR042241">
    <property type="entry name" value="GCP_C_sf"/>
</dbReference>
<comment type="subcellular location">
    <subcellularLocation>
        <location evidence="1">Cytoplasm</location>
        <location evidence="1">Cytoskeleton</location>
    </subcellularLocation>
</comment>
<feature type="domain" description="Gamma tubulin complex component C-terminal" evidence="7">
    <location>
        <begin position="1285"/>
        <end position="1580"/>
    </location>
</feature>
<feature type="domain" description="Gamma tubulin complex component protein N-terminal" evidence="8">
    <location>
        <begin position="374"/>
        <end position="636"/>
    </location>
</feature>
<name>A0AAJ6YS96_9HYME</name>
<dbReference type="GO" id="GO:0031122">
    <property type="term" value="P:cytoplasmic microtubule organization"/>
    <property type="evidence" value="ECO:0007669"/>
    <property type="project" value="TreeGrafter"/>
</dbReference>
<dbReference type="GO" id="GO:0005874">
    <property type="term" value="C:microtubule"/>
    <property type="evidence" value="ECO:0007669"/>
    <property type="project" value="UniProtKB-KW"/>
</dbReference>
<dbReference type="InterPro" id="IPR040457">
    <property type="entry name" value="GCP_C"/>
</dbReference>
<dbReference type="GeneID" id="105366497"/>
<evidence type="ECO:0000259" key="7">
    <source>
        <dbReference type="Pfam" id="PF04130"/>
    </source>
</evidence>
<dbReference type="GO" id="GO:0051225">
    <property type="term" value="P:spindle assembly"/>
    <property type="evidence" value="ECO:0007669"/>
    <property type="project" value="TreeGrafter"/>
</dbReference>
<dbReference type="Pfam" id="PF17681">
    <property type="entry name" value="GCP_N_terminal"/>
    <property type="match status" value="1"/>
</dbReference>
<evidence type="ECO:0000256" key="4">
    <source>
        <dbReference type="ARBA" id="ARBA00022701"/>
    </source>
</evidence>
<dbReference type="Gene3D" id="1.20.120.1900">
    <property type="entry name" value="Gamma-tubulin complex, C-terminal domain"/>
    <property type="match status" value="1"/>
</dbReference>
<dbReference type="GO" id="GO:0051011">
    <property type="term" value="F:microtubule minus-end binding"/>
    <property type="evidence" value="ECO:0007669"/>
    <property type="project" value="TreeGrafter"/>
</dbReference>
<accession>A0AAJ6YS96</accession>
<keyword evidence="9" id="KW-1185">Reference proteome</keyword>
<dbReference type="InterPro" id="IPR007259">
    <property type="entry name" value="GCP"/>
</dbReference>
<evidence type="ECO:0000313" key="9">
    <source>
        <dbReference type="Proteomes" id="UP000695007"/>
    </source>
</evidence>
<reference evidence="10" key="1">
    <citation type="submission" date="2025-08" db="UniProtKB">
        <authorList>
            <consortium name="RefSeq"/>
        </authorList>
    </citation>
    <scope>IDENTIFICATION</scope>
</reference>
<evidence type="ECO:0000256" key="5">
    <source>
        <dbReference type="ARBA" id="ARBA00023212"/>
    </source>
</evidence>
<evidence type="ECO:0000256" key="6">
    <source>
        <dbReference type="SAM" id="Coils"/>
    </source>
</evidence>
<gene>
    <name evidence="10" type="primary">LOC105366497</name>
</gene>
<dbReference type="GO" id="GO:0000922">
    <property type="term" value="C:spindle pole"/>
    <property type="evidence" value="ECO:0007669"/>
    <property type="project" value="InterPro"/>
</dbReference>
<proteinExistence type="inferred from homology"/>
<dbReference type="Pfam" id="PF04130">
    <property type="entry name" value="GCP_C_terminal"/>
    <property type="match status" value="1"/>
</dbReference>
<feature type="coiled-coil region" evidence="6">
    <location>
        <begin position="671"/>
        <end position="753"/>
    </location>
</feature>
<evidence type="ECO:0000256" key="3">
    <source>
        <dbReference type="ARBA" id="ARBA00022490"/>
    </source>
</evidence>
<keyword evidence="3" id="KW-0963">Cytoplasm</keyword>
<dbReference type="GO" id="GO:0000278">
    <property type="term" value="P:mitotic cell cycle"/>
    <property type="evidence" value="ECO:0007669"/>
    <property type="project" value="TreeGrafter"/>
</dbReference>
<dbReference type="GO" id="GO:0043015">
    <property type="term" value="F:gamma-tubulin binding"/>
    <property type="evidence" value="ECO:0007669"/>
    <property type="project" value="InterPro"/>
</dbReference>
<comment type="similarity">
    <text evidence="2">Belongs to the TUBGCP family.</text>
</comment>
<dbReference type="GO" id="GO:0051321">
    <property type="term" value="P:meiotic cell cycle"/>
    <property type="evidence" value="ECO:0007669"/>
    <property type="project" value="TreeGrafter"/>
</dbReference>
<keyword evidence="5" id="KW-0206">Cytoskeleton</keyword>
<evidence type="ECO:0000259" key="8">
    <source>
        <dbReference type="Pfam" id="PF17681"/>
    </source>
</evidence>
<evidence type="ECO:0000313" key="10">
    <source>
        <dbReference type="RefSeq" id="XP_011503260.1"/>
    </source>
</evidence>
<dbReference type="KEGG" id="csol:105366497"/>
<dbReference type="PANTHER" id="PTHR19302">
    <property type="entry name" value="GAMMA TUBULIN COMPLEX PROTEIN"/>
    <property type="match status" value="1"/>
</dbReference>
<dbReference type="GO" id="GO:0007020">
    <property type="term" value="P:microtubule nucleation"/>
    <property type="evidence" value="ECO:0007669"/>
    <property type="project" value="InterPro"/>
</dbReference>
<protein>
    <submittedName>
        <fullName evidence="10">Gamma-tubulin complex component 6</fullName>
    </submittedName>
</protein>
<dbReference type="RefSeq" id="XP_011503260.1">
    <property type="nucleotide sequence ID" value="XM_011504958.1"/>
</dbReference>
<dbReference type="Proteomes" id="UP000695007">
    <property type="component" value="Unplaced"/>
</dbReference>
<dbReference type="GO" id="GO:0000930">
    <property type="term" value="C:gamma-tubulin complex"/>
    <property type="evidence" value="ECO:0007669"/>
    <property type="project" value="TreeGrafter"/>
</dbReference>
<dbReference type="InterPro" id="IPR041470">
    <property type="entry name" value="GCP_N"/>
</dbReference>
<dbReference type="PANTHER" id="PTHR19302:SF70">
    <property type="entry name" value="GAMMA-TUBULIN COMPLEX COMPONENT 6"/>
    <property type="match status" value="1"/>
</dbReference>
<evidence type="ECO:0000256" key="2">
    <source>
        <dbReference type="ARBA" id="ARBA00010337"/>
    </source>
</evidence>
<keyword evidence="4" id="KW-0493">Microtubule</keyword>
<evidence type="ECO:0000256" key="1">
    <source>
        <dbReference type="ARBA" id="ARBA00004245"/>
    </source>
</evidence>
<sequence length="1586" mass="183169">MKRKIMDSEVRDNDVYGLIGQLCKSLFYKHYQVEEHPYLPPHINNKHLQKLKSKAYEILLKKSSQNYVNNNKSCDPILELLKHAFVIKVGAGLISQATELERYLDEFIDSGLEPNTTTYSTLQFLNELKLIKSQDDYCMDIFHYGKSHPLLPEVIYNKGEVPPFQIYPIESFFLPKKFESNLKLERDSFTKYSTAEPGSKLSLLGLFTSASNSNIQNMRYNSDSVISNISRNITSLNGNNLIIHSSLPQIKDITKVNEQIPIYKEEIAKTKFIHCDKSETELYEIKKQESQELVKNLDKIWENMDKTSPLSNHRTWETLGKSEPPKEPPFISESIEATLHLMNIIHDNILPNKIAANYVITEISSKEFINNVKLLLLGVESNTFIYNSSTGFELKKNIAINSISTGTLENLSYEIIHWGTSFKNLSILIATDKKSGKLQIEGLIFKALCSSIKEFLLFYHAAILRVSIVEDGNIGLLKFLNRVRPLGNLINKVARFCRCDNQILTSLGEGIGILTHIYKEVTRVTEQNVALVYYSTLKTCCEVYFRFLQRWIFEGECTDIYEEFIIKVRTQYLRIRGHRFWTRAFGINQKSVPGFLSELTDSILQCGKAVALLRICNPKNPLCQVSASSQPQIRVCLSVGMLIEQAKFYEEYIIKGEIEQGEKVSLCSAIQEEKETEKRRAELVIEAQKDTLLRLKKEREDAIKQIIKEKNQLLEQLKDQAEEAANRKERDRIAELNSDKVFLKNALKQEEEAKLIERAERENTIKYYNELAEEANRRRIHASWRIRRMKLFDERILAISDLQREFATTPDKFEPLAHFDSTKKEEQKINEEVIKNQRFEETVMLKENNNDSEKERNLNTNNLSISIPLDSTQITVVLNTDENSNPTTIKIDESNFEIKSMVTSITEKQNINSPDKTISKQNTIKAVRPNILEIPGTTCTKNLKDLDRLDGFKTIQATCIENTALNLLNLTKTDNMTEAQRNKLKVLQQEYGVSPNNNKTNILVSMDNSENQPKMSEIQINRLRNTNHLIDLNWDNVEAATRHIKDEDCLNEPRTEIQINRLRNTQHLTHLNWNDPQASETVEKPLLTEAQLNRNKIMSHFYNRMEDLEPVSAKTENLTEWQKNRNRNMAHNTDQFDFEINRFVDNEPAKETPMSTTTDHFTASTYSSSIPIQSCENTPFSEITNHSDILFAKSSNEMSTEDLSQYQSSKYFQSSPVFPNFIGLDSTPNTPSIETQQLTVDDVEMIDTTSLQVYLEKSVMIPLTAQSRLVNSAIIKYLLTEHNMLSHLHSLRSYFFLLNGEFAKTLMQSLFTKLYEVTTPSELLNSSTLTNFLEKALVSSLSSTYANSELLSLSALNIPTHLQTSNPEILSCLSLNYKISWPLNIIFNDMVMLQYSKVFKFLLMVGRVLWVLQEDFQILKIERKASITKNHHKLQLYRHSMMQFMNALHTYLTCSVLHASWSEFEKKLENTMTLEEVHDTHISYIKKILSRCMLNLRGEKMRTCLCNIFKVVLKFHNRIKTQNWNESKSAGPNYENLEKMYIAFSEQRAYLAHVAEKLANTGYQPHLMQFLHALNINHRYNFTSQK</sequence>
<keyword evidence="6" id="KW-0175">Coiled coil</keyword>
<dbReference type="CTD" id="39365"/>
<organism evidence="9 10">
    <name type="scientific">Ceratosolen solmsi marchali</name>
    <dbReference type="NCBI Taxonomy" id="326594"/>
    <lineage>
        <taxon>Eukaryota</taxon>
        <taxon>Metazoa</taxon>
        <taxon>Ecdysozoa</taxon>
        <taxon>Arthropoda</taxon>
        <taxon>Hexapoda</taxon>
        <taxon>Insecta</taxon>
        <taxon>Pterygota</taxon>
        <taxon>Neoptera</taxon>
        <taxon>Endopterygota</taxon>
        <taxon>Hymenoptera</taxon>
        <taxon>Apocrita</taxon>
        <taxon>Proctotrupomorpha</taxon>
        <taxon>Chalcidoidea</taxon>
        <taxon>Agaonidae</taxon>
        <taxon>Agaoninae</taxon>
        <taxon>Ceratosolen</taxon>
    </lineage>
</organism>